<protein>
    <recommendedName>
        <fullName evidence="3">PAS domain-containing protein</fullName>
    </recommendedName>
</protein>
<dbReference type="Pfam" id="PF13596">
    <property type="entry name" value="PAS_10"/>
    <property type="match status" value="1"/>
</dbReference>
<name>A0A0D2J272_9BACT</name>
<gene>
    <name evidence="1" type="ORF">X474_20870</name>
</gene>
<evidence type="ECO:0000313" key="2">
    <source>
        <dbReference type="Proteomes" id="UP000032233"/>
    </source>
</evidence>
<evidence type="ECO:0008006" key="3">
    <source>
        <dbReference type="Google" id="ProtNLM"/>
    </source>
</evidence>
<proteinExistence type="predicted"/>
<accession>A0A0D2J272</accession>
<comment type="caution">
    <text evidence="1">The sequence shown here is derived from an EMBL/GenBank/DDBJ whole genome shotgun (WGS) entry which is preliminary data.</text>
</comment>
<reference evidence="1 2" key="1">
    <citation type="submission" date="2013-11" db="EMBL/GenBank/DDBJ databases">
        <title>Metagenomic analysis of a methanogenic consortium involved in long chain n-alkane degradation.</title>
        <authorList>
            <person name="Davidova I.A."/>
            <person name="Callaghan A.V."/>
            <person name="Wawrik B."/>
            <person name="Pruitt S."/>
            <person name="Marks C."/>
            <person name="Duncan K.E."/>
            <person name="Suflita J.M."/>
        </authorList>
    </citation>
    <scope>NUCLEOTIDE SEQUENCE [LARGE SCALE GENOMIC DNA]</scope>
    <source>
        <strain evidence="1 2">SPR</strain>
    </source>
</reference>
<dbReference type="STRING" id="1429043.X474_20870"/>
<dbReference type="Gene3D" id="3.30.450.20">
    <property type="entry name" value="PAS domain"/>
    <property type="match status" value="1"/>
</dbReference>
<sequence length="121" mass="13686">MPLPDPGLKQALWEAAEQMPVALSIIDLEGNLVYYNEYATKILERKPSLLGKNIRNCHKLKTSNQKIDSILNQYRQGSLQEHTWSVARDGKRFSIRVAPLIQKGETKGLIHTAMLLGPDFD</sequence>
<dbReference type="InterPro" id="IPR000014">
    <property type="entry name" value="PAS"/>
</dbReference>
<dbReference type="Proteomes" id="UP000032233">
    <property type="component" value="Unassembled WGS sequence"/>
</dbReference>
<dbReference type="NCBIfam" id="TIGR00229">
    <property type="entry name" value="sensory_box"/>
    <property type="match status" value="1"/>
</dbReference>
<dbReference type="OrthoDB" id="9769774at2"/>
<dbReference type="InterPro" id="IPR035965">
    <property type="entry name" value="PAS-like_dom_sf"/>
</dbReference>
<evidence type="ECO:0000313" key="1">
    <source>
        <dbReference type="EMBL" id="KIX12334.1"/>
    </source>
</evidence>
<dbReference type="SUPFAM" id="SSF55785">
    <property type="entry name" value="PYP-like sensor domain (PAS domain)"/>
    <property type="match status" value="1"/>
</dbReference>
<dbReference type="AlphaFoldDB" id="A0A0D2J272"/>
<dbReference type="InParanoid" id="A0A0D2J272"/>
<dbReference type="EMBL" id="AZAC01000034">
    <property type="protein sequence ID" value="KIX12334.1"/>
    <property type="molecule type" value="Genomic_DNA"/>
</dbReference>
<dbReference type="RefSeq" id="WP_044351040.1">
    <property type="nucleotide sequence ID" value="NZ_AZAC01000034.1"/>
</dbReference>
<organism evidence="1 2">
    <name type="scientific">Dethiosulfatarculus sandiegensis</name>
    <dbReference type="NCBI Taxonomy" id="1429043"/>
    <lineage>
        <taxon>Bacteria</taxon>
        <taxon>Pseudomonadati</taxon>
        <taxon>Thermodesulfobacteriota</taxon>
        <taxon>Desulfarculia</taxon>
        <taxon>Desulfarculales</taxon>
        <taxon>Desulfarculaceae</taxon>
        <taxon>Dethiosulfatarculus</taxon>
    </lineage>
</organism>
<keyword evidence="2" id="KW-1185">Reference proteome</keyword>